<keyword evidence="11 12" id="KW-0511">Multifunctional enzyme</keyword>
<evidence type="ECO:0000259" key="13">
    <source>
        <dbReference type="Pfam" id="PF00763"/>
    </source>
</evidence>
<dbReference type="GO" id="GO:0000105">
    <property type="term" value="P:L-histidine biosynthetic process"/>
    <property type="evidence" value="ECO:0007669"/>
    <property type="project" value="UniProtKB-KW"/>
</dbReference>
<dbReference type="PANTHER" id="PTHR48099:SF5">
    <property type="entry name" value="C-1-TETRAHYDROFOLATE SYNTHASE, CYTOPLASMIC"/>
    <property type="match status" value="1"/>
</dbReference>
<feature type="domain" description="Tetrahydrofolate dehydrogenase/cyclohydrolase catalytic" evidence="13">
    <location>
        <begin position="6"/>
        <end position="120"/>
    </location>
</feature>
<dbReference type="InterPro" id="IPR020867">
    <property type="entry name" value="THF_DH/CycHdrlase_CS"/>
</dbReference>
<dbReference type="KEGG" id="npy:NPRO_09480"/>
<keyword evidence="3 12" id="KW-0554">One-carbon metabolism</keyword>
<evidence type="ECO:0000256" key="6">
    <source>
        <dbReference type="ARBA" id="ARBA00022801"/>
    </source>
</evidence>
<dbReference type="GO" id="GO:0035999">
    <property type="term" value="P:tetrahydrofolate interconversion"/>
    <property type="evidence" value="ECO:0007669"/>
    <property type="project" value="UniProtKB-UniRule"/>
</dbReference>
<dbReference type="EMBL" id="AP021858">
    <property type="protein sequence ID" value="BBO23353.1"/>
    <property type="molecule type" value="Genomic_DNA"/>
</dbReference>
<dbReference type="SUPFAM" id="SSF53223">
    <property type="entry name" value="Aminoacid dehydrogenase-like, N-terminal domain"/>
    <property type="match status" value="1"/>
</dbReference>
<keyword evidence="9 12" id="KW-0368">Histidine biosynthesis</keyword>
<dbReference type="Gene3D" id="3.40.50.10860">
    <property type="entry name" value="Leucine Dehydrogenase, chain A, domain 1"/>
    <property type="match status" value="1"/>
</dbReference>
<evidence type="ECO:0000256" key="9">
    <source>
        <dbReference type="ARBA" id="ARBA00023102"/>
    </source>
</evidence>
<dbReference type="InterPro" id="IPR036291">
    <property type="entry name" value="NAD(P)-bd_dom_sf"/>
</dbReference>
<feature type="domain" description="Tetrahydrofolate dehydrogenase/cyclohydrolase NAD(P)-binding" evidence="14">
    <location>
        <begin position="140"/>
        <end position="281"/>
    </location>
</feature>
<evidence type="ECO:0000256" key="3">
    <source>
        <dbReference type="ARBA" id="ARBA00022563"/>
    </source>
</evidence>
<dbReference type="GO" id="GO:0004477">
    <property type="term" value="F:methenyltetrahydrofolate cyclohydrolase activity"/>
    <property type="evidence" value="ECO:0007669"/>
    <property type="project" value="UniProtKB-UniRule"/>
</dbReference>
<keyword evidence="8 12" id="KW-0560">Oxidoreductase</keyword>
<evidence type="ECO:0000256" key="12">
    <source>
        <dbReference type="HAMAP-Rule" id="MF_01576"/>
    </source>
</evidence>
<keyword evidence="10 12" id="KW-0486">Methionine biosynthesis</keyword>
<dbReference type="Pfam" id="PF02882">
    <property type="entry name" value="THF_DHG_CYH_C"/>
    <property type="match status" value="1"/>
</dbReference>
<evidence type="ECO:0000256" key="1">
    <source>
        <dbReference type="ARBA" id="ARBA00004777"/>
    </source>
</evidence>
<sequence length="295" mass="31304">MSATLIDGKSLSTQLRAQLAERVSALSAAGIRPRLEVLVASQDPASLAYVRMKTKWAEAMGIESGTYSVGEATSQSELLEKIREWNADESVHGILIQHPLPSQLDESEALLELGAKKDVDGITPESLGRLVAGAPGFRCATPLGMMRMLDAYDIDCTGRTAVVIGRSVILGKPAALMLLERNATVTIAHSRTRDLPDLCRTADILVAAVGRPEFVKGDWLKPGVVVLDAGYNKVEGRATDVGDVEFETAAKRASFLTPVPGGVGPMTVASLLANVVDAAEARLRSEQARATASRS</sequence>
<dbReference type="SUPFAM" id="SSF51735">
    <property type="entry name" value="NAD(P)-binding Rossmann-fold domains"/>
    <property type="match status" value="1"/>
</dbReference>
<evidence type="ECO:0000259" key="14">
    <source>
        <dbReference type="Pfam" id="PF02882"/>
    </source>
</evidence>
<keyword evidence="5 12" id="KW-0658">Purine biosynthesis</keyword>
<dbReference type="InterPro" id="IPR046346">
    <property type="entry name" value="Aminoacid_DH-like_N_sf"/>
</dbReference>
<feature type="binding site" evidence="12">
    <location>
        <begin position="165"/>
        <end position="167"/>
    </location>
    <ligand>
        <name>NADP(+)</name>
        <dbReference type="ChEBI" id="CHEBI:58349"/>
    </ligand>
</feature>
<comment type="similarity">
    <text evidence="12">Belongs to the tetrahydrofolate dehydrogenase/cyclohydrolase family.</text>
</comment>
<dbReference type="GO" id="GO:0006164">
    <property type="term" value="P:purine nucleotide biosynthetic process"/>
    <property type="evidence" value="ECO:0007669"/>
    <property type="project" value="UniProtKB-KW"/>
</dbReference>
<comment type="subunit">
    <text evidence="2 12">Homodimer.</text>
</comment>
<keyword evidence="7 12" id="KW-0521">NADP</keyword>
<dbReference type="PROSITE" id="PS00767">
    <property type="entry name" value="THF_DHG_CYH_2"/>
    <property type="match status" value="1"/>
</dbReference>
<reference evidence="15" key="1">
    <citation type="journal article" name="DNA Res.">
        <title>The physiological potential of anammox bacteria as revealed by their core genome structure.</title>
        <authorList>
            <person name="Okubo T."/>
            <person name="Toyoda A."/>
            <person name="Fukuhara K."/>
            <person name="Uchiyama I."/>
            <person name="Harigaya Y."/>
            <person name="Kuroiwa M."/>
            <person name="Suzuki T."/>
            <person name="Murakami Y."/>
            <person name="Suwa Y."/>
            <person name="Takami H."/>
        </authorList>
    </citation>
    <scope>NUCLEOTIDE SEQUENCE</scope>
    <source>
        <strain evidence="15">317325-2</strain>
    </source>
</reference>
<dbReference type="GO" id="GO:0005829">
    <property type="term" value="C:cytosol"/>
    <property type="evidence" value="ECO:0007669"/>
    <property type="project" value="TreeGrafter"/>
</dbReference>
<dbReference type="UniPathway" id="UPA00193"/>
<keyword evidence="4 12" id="KW-0028">Amino-acid biosynthesis</keyword>
<evidence type="ECO:0000256" key="5">
    <source>
        <dbReference type="ARBA" id="ARBA00022755"/>
    </source>
</evidence>
<protein>
    <recommendedName>
        <fullName evidence="12">Bifunctional protein FolD</fullName>
    </recommendedName>
    <domain>
        <recommendedName>
            <fullName evidence="12">Methylenetetrahydrofolate dehydrogenase</fullName>
            <ecNumber evidence="12">1.5.1.5</ecNumber>
        </recommendedName>
    </domain>
    <domain>
        <recommendedName>
            <fullName evidence="12">Methenyltetrahydrofolate cyclohydrolase</fullName>
            <ecNumber evidence="12">3.5.4.9</ecNumber>
        </recommendedName>
    </domain>
</protein>
<dbReference type="FunFam" id="3.40.50.10860:FF:000005">
    <property type="entry name" value="C-1-tetrahydrofolate synthase, cytoplasmic, putative"/>
    <property type="match status" value="1"/>
</dbReference>
<dbReference type="InterPro" id="IPR000672">
    <property type="entry name" value="THF_DH/CycHdrlase"/>
</dbReference>
<dbReference type="GO" id="GO:0009086">
    <property type="term" value="P:methionine biosynthetic process"/>
    <property type="evidence" value="ECO:0007669"/>
    <property type="project" value="UniProtKB-KW"/>
</dbReference>
<dbReference type="Gene3D" id="3.40.50.720">
    <property type="entry name" value="NAD(P)-binding Rossmann-like Domain"/>
    <property type="match status" value="1"/>
</dbReference>
<dbReference type="PANTHER" id="PTHR48099">
    <property type="entry name" value="C-1-TETRAHYDROFOLATE SYNTHASE, CYTOPLASMIC-RELATED"/>
    <property type="match status" value="1"/>
</dbReference>
<dbReference type="InterPro" id="IPR020630">
    <property type="entry name" value="THF_DH/CycHdrlase_cat_dom"/>
</dbReference>
<dbReference type="AlphaFoldDB" id="A0A809R6Z9"/>
<dbReference type="EC" id="1.5.1.5" evidence="12"/>
<keyword evidence="6 12" id="KW-0378">Hydrolase</keyword>
<accession>A0A809R6Z9</accession>
<organism evidence="15 16">
    <name type="scientific">Candidatus Nitrosymbiomonas proteolyticus</name>
    <dbReference type="NCBI Taxonomy" id="2608984"/>
    <lineage>
        <taxon>Bacteria</taxon>
        <taxon>Bacillati</taxon>
        <taxon>Armatimonadota</taxon>
        <taxon>Armatimonadota incertae sedis</taxon>
        <taxon>Candidatus Nitrosymbiomonas</taxon>
    </lineage>
</organism>
<gene>
    <name evidence="12" type="primary">folD</name>
    <name evidence="15" type="ORF">NPRO_09480</name>
</gene>
<evidence type="ECO:0000256" key="4">
    <source>
        <dbReference type="ARBA" id="ARBA00022605"/>
    </source>
</evidence>
<dbReference type="Pfam" id="PF00763">
    <property type="entry name" value="THF_DHG_CYH"/>
    <property type="match status" value="1"/>
</dbReference>
<evidence type="ECO:0000256" key="11">
    <source>
        <dbReference type="ARBA" id="ARBA00023268"/>
    </source>
</evidence>
<dbReference type="FunFam" id="3.40.50.720:FF:000094">
    <property type="entry name" value="Bifunctional protein FolD"/>
    <property type="match status" value="1"/>
</dbReference>
<dbReference type="CDD" id="cd01080">
    <property type="entry name" value="NAD_bind_m-THF_DH_Cyclohyd"/>
    <property type="match status" value="1"/>
</dbReference>
<evidence type="ECO:0000256" key="7">
    <source>
        <dbReference type="ARBA" id="ARBA00022857"/>
    </source>
</evidence>
<evidence type="ECO:0000256" key="2">
    <source>
        <dbReference type="ARBA" id="ARBA00011738"/>
    </source>
</evidence>
<comment type="caution">
    <text evidence="12">Lacks conserved residue(s) required for the propagation of feature annotation.</text>
</comment>
<dbReference type="PRINTS" id="PR00085">
    <property type="entry name" value="THFDHDRGNASE"/>
</dbReference>
<evidence type="ECO:0000313" key="15">
    <source>
        <dbReference type="EMBL" id="BBO23353.1"/>
    </source>
</evidence>
<evidence type="ECO:0000313" key="16">
    <source>
        <dbReference type="Proteomes" id="UP000662873"/>
    </source>
</evidence>
<comment type="catalytic activity">
    <reaction evidence="12">
        <text>(6R)-5,10-methenyltetrahydrofolate + H2O = (6R)-10-formyltetrahydrofolate + H(+)</text>
        <dbReference type="Rhea" id="RHEA:23700"/>
        <dbReference type="ChEBI" id="CHEBI:15377"/>
        <dbReference type="ChEBI" id="CHEBI:15378"/>
        <dbReference type="ChEBI" id="CHEBI:57455"/>
        <dbReference type="ChEBI" id="CHEBI:195366"/>
        <dbReference type="EC" id="3.5.4.9"/>
    </reaction>
</comment>
<dbReference type="InterPro" id="IPR020631">
    <property type="entry name" value="THF_DH/CycHdrlase_NAD-bd_dom"/>
</dbReference>
<evidence type="ECO:0000256" key="10">
    <source>
        <dbReference type="ARBA" id="ARBA00023167"/>
    </source>
</evidence>
<name>A0A809R6Z9_9BACT</name>
<dbReference type="GO" id="GO:0004488">
    <property type="term" value="F:methylenetetrahydrofolate dehydrogenase (NADP+) activity"/>
    <property type="evidence" value="ECO:0007669"/>
    <property type="project" value="UniProtKB-UniRule"/>
</dbReference>
<comment type="pathway">
    <text evidence="1 12">One-carbon metabolism; tetrahydrofolate interconversion.</text>
</comment>
<proteinExistence type="inferred from homology"/>
<comment type="catalytic activity">
    <reaction evidence="12">
        <text>(6R)-5,10-methylene-5,6,7,8-tetrahydrofolate + NADP(+) = (6R)-5,10-methenyltetrahydrofolate + NADPH</text>
        <dbReference type="Rhea" id="RHEA:22812"/>
        <dbReference type="ChEBI" id="CHEBI:15636"/>
        <dbReference type="ChEBI" id="CHEBI:57455"/>
        <dbReference type="ChEBI" id="CHEBI:57783"/>
        <dbReference type="ChEBI" id="CHEBI:58349"/>
        <dbReference type="EC" id="1.5.1.5"/>
    </reaction>
</comment>
<comment type="function">
    <text evidence="12">Catalyzes the oxidation of 5,10-methylenetetrahydrofolate to 5,10-methenyltetrahydrofolate and then the hydrolysis of 5,10-methenyltetrahydrofolate to 10-formyltetrahydrofolate.</text>
</comment>
<evidence type="ECO:0000256" key="8">
    <source>
        <dbReference type="ARBA" id="ARBA00023002"/>
    </source>
</evidence>
<dbReference type="EC" id="3.5.4.9" evidence="12"/>
<dbReference type="HAMAP" id="MF_01576">
    <property type="entry name" value="THF_DHG_CYH"/>
    <property type="match status" value="1"/>
</dbReference>
<dbReference type="Proteomes" id="UP000662873">
    <property type="component" value="Chromosome"/>
</dbReference>